<dbReference type="Pfam" id="PF06083">
    <property type="entry name" value="IL17"/>
    <property type="match status" value="1"/>
</dbReference>
<dbReference type="InterPro" id="IPR029034">
    <property type="entry name" value="Cystine-knot_cytokine"/>
</dbReference>
<dbReference type="OrthoDB" id="9858224at2759"/>
<dbReference type="InterPro" id="IPR010345">
    <property type="entry name" value="IL-17_fam"/>
</dbReference>
<dbReference type="EMBL" id="KQ417284">
    <property type="protein sequence ID" value="KOF92783.1"/>
    <property type="molecule type" value="Genomic_DNA"/>
</dbReference>
<sequence>MNTTNVSLQVVIFLLTNVALLISSASIPTQCKIPKDLKVQYEKLSSAAIGNNFFLPAEIAPAGSDQQELTEGDKTCPTSSVSTDIIRERSTCPWYLKITHNSTYFPPSLTEVVCRCTDCLDSDSNHQCVMVYTPMTVLKRTAKCVDGLYVYKPSVIDVATACVCARKIDVIPGGNEDEYET</sequence>
<gene>
    <name evidence="6" type="ORF">OCBIM_22005914mg</name>
</gene>
<keyword evidence="3" id="KW-0964">Secreted</keyword>
<accession>A0A0L8HU85</accession>
<protein>
    <recommendedName>
        <fullName evidence="7">Interleukin 17-like protein</fullName>
    </recommendedName>
</protein>
<feature type="chain" id="PRO_5005583947" description="Interleukin 17-like protein" evidence="5">
    <location>
        <begin position="25"/>
        <end position="181"/>
    </location>
</feature>
<dbReference type="Gene3D" id="2.10.90.10">
    <property type="entry name" value="Cystine-knot cytokines"/>
    <property type="match status" value="1"/>
</dbReference>
<dbReference type="KEGG" id="obi:106868542"/>
<feature type="signal peptide" evidence="5">
    <location>
        <begin position="1"/>
        <end position="24"/>
    </location>
</feature>
<dbReference type="SUPFAM" id="SSF57501">
    <property type="entry name" value="Cystine-knot cytokines"/>
    <property type="match status" value="1"/>
</dbReference>
<keyword evidence="4 5" id="KW-0732">Signal</keyword>
<comment type="similarity">
    <text evidence="2">Belongs to the IL-17 family.</text>
</comment>
<evidence type="ECO:0000313" key="6">
    <source>
        <dbReference type="EMBL" id="KOF92783.1"/>
    </source>
</evidence>
<organism evidence="6">
    <name type="scientific">Octopus bimaculoides</name>
    <name type="common">California two-spotted octopus</name>
    <dbReference type="NCBI Taxonomy" id="37653"/>
    <lineage>
        <taxon>Eukaryota</taxon>
        <taxon>Metazoa</taxon>
        <taxon>Spiralia</taxon>
        <taxon>Lophotrochozoa</taxon>
        <taxon>Mollusca</taxon>
        <taxon>Cephalopoda</taxon>
        <taxon>Coleoidea</taxon>
        <taxon>Octopodiformes</taxon>
        <taxon>Octopoda</taxon>
        <taxon>Incirrata</taxon>
        <taxon>Octopodidae</taxon>
        <taxon>Octopus</taxon>
    </lineage>
</organism>
<evidence type="ECO:0000256" key="5">
    <source>
        <dbReference type="SAM" id="SignalP"/>
    </source>
</evidence>
<name>A0A0L8HU85_OCTBM</name>
<dbReference type="GO" id="GO:0005125">
    <property type="term" value="F:cytokine activity"/>
    <property type="evidence" value="ECO:0007669"/>
    <property type="project" value="InterPro"/>
</dbReference>
<evidence type="ECO:0008006" key="7">
    <source>
        <dbReference type="Google" id="ProtNLM"/>
    </source>
</evidence>
<evidence type="ECO:0000256" key="1">
    <source>
        <dbReference type="ARBA" id="ARBA00004613"/>
    </source>
</evidence>
<proteinExistence type="inferred from homology"/>
<reference evidence="6" key="1">
    <citation type="submission" date="2015-07" db="EMBL/GenBank/DDBJ databases">
        <title>MeaNS - Measles Nucleotide Surveillance Program.</title>
        <authorList>
            <person name="Tran T."/>
            <person name="Druce J."/>
        </authorList>
    </citation>
    <scope>NUCLEOTIDE SEQUENCE</scope>
    <source>
        <strain evidence="6">UCB-OBI-ISO-001</strain>
        <tissue evidence="6">Gonad</tissue>
    </source>
</reference>
<evidence type="ECO:0000256" key="3">
    <source>
        <dbReference type="ARBA" id="ARBA00022525"/>
    </source>
</evidence>
<comment type="subcellular location">
    <subcellularLocation>
        <location evidence="1">Secreted</location>
    </subcellularLocation>
</comment>
<dbReference type="AlphaFoldDB" id="A0A0L8HU85"/>
<dbReference type="GO" id="GO:0005576">
    <property type="term" value="C:extracellular region"/>
    <property type="evidence" value="ECO:0007669"/>
    <property type="project" value="UniProtKB-SubCell"/>
</dbReference>
<evidence type="ECO:0000256" key="2">
    <source>
        <dbReference type="ARBA" id="ARBA00007236"/>
    </source>
</evidence>
<evidence type="ECO:0000256" key="4">
    <source>
        <dbReference type="ARBA" id="ARBA00022729"/>
    </source>
</evidence>